<dbReference type="SUPFAM" id="SSF48452">
    <property type="entry name" value="TPR-like"/>
    <property type="match status" value="1"/>
</dbReference>
<proteinExistence type="predicted"/>
<dbReference type="EMBL" id="CP042344">
    <property type="protein sequence ID" value="QEA14536.1"/>
    <property type="molecule type" value="Genomic_DNA"/>
</dbReference>
<name>A0A5B8RY48_9BURK</name>
<evidence type="ECO:0000313" key="2">
    <source>
        <dbReference type="Proteomes" id="UP000321199"/>
    </source>
</evidence>
<protein>
    <submittedName>
        <fullName evidence="1">Uncharacterized protein</fullName>
    </submittedName>
</protein>
<dbReference type="InterPro" id="IPR011990">
    <property type="entry name" value="TPR-like_helical_dom_sf"/>
</dbReference>
<organism evidence="1 2">
    <name type="scientific">Comamonas flocculans</name>
    <dbReference type="NCBI Taxonomy" id="2597701"/>
    <lineage>
        <taxon>Bacteria</taxon>
        <taxon>Pseudomonadati</taxon>
        <taxon>Pseudomonadota</taxon>
        <taxon>Betaproteobacteria</taxon>
        <taxon>Burkholderiales</taxon>
        <taxon>Comamonadaceae</taxon>
        <taxon>Comamonas</taxon>
    </lineage>
</organism>
<dbReference type="Gene3D" id="1.25.40.10">
    <property type="entry name" value="Tetratricopeptide repeat domain"/>
    <property type="match status" value="1"/>
</dbReference>
<dbReference type="KEGG" id="cof:FOZ74_09120"/>
<dbReference type="AlphaFoldDB" id="A0A5B8RY48"/>
<evidence type="ECO:0000313" key="1">
    <source>
        <dbReference type="EMBL" id="QEA14536.1"/>
    </source>
</evidence>
<dbReference type="Proteomes" id="UP000321199">
    <property type="component" value="Chromosome"/>
</dbReference>
<sequence>MDLLSYIYLQHGLPDKAAVLLGARDVLAPDDARALLMLALAQVRSAKPQRALATLERLALAGAMDAAFHLVRAQALQAQGQAQEAASAMRAYVRLRDEAAAPSHGDTAAAVAGA</sequence>
<keyword evidence="2" id="KW-1185">Reference proteome</keyword>
<accession>A0A5B8RY48</accession>
<reference evidence="1 2" key="1">
    <citation type="submission" date="2019-07" db="EMBL/GenBank/DDBJ databases">
        <title>Complete genome sequence of Comamonas sp. NLF 7-7 isolated from livestock.</title>
        <authorList>
            <person name="Kim D.H."/>
            <person name="Kim J.G."/>
        </authorList>
    </citation>
    <scope>NUCLEOTIDE SEQUENCE [LARGE SCALE GENOMIC DNA]</scope>
    <source>
        <strain evidence="1 2">NLF 7-7</strain>
    </source>
</reference>
<gene>
    <name evidence="1" type="ORF">FOZ74_09120</name>
</gene>